<reference evidence="5 6" key="1">
    <citation type="submission" date="2015-04" db="EMBL/GenBank/DDBJ databases">
        <title>Complete genome sequence of Schizopora paradoxa KUC8140, a cosmopolitan wood degrader in East Asia.</title>
        <authorList>
            <consortium name="DOE Joint Genome Institute"/>
            <person name="Min B."/>
            <person name="Park H."/>
            <person name="Jang Y."/>
            <person name="Kim J.-J."/>
            <person name="Kim K.H."/>
            <person name="Pangilinan J."/>
            <person name="Lipzen A."/>
            <person name="Riley R."/>
            <person name="Grigoriev I.V."/>
            <person name="Spatafora J.W."/>
            <person name="Choi I.-G."/>
        </authorList>
    </citation>
    <scope>NUCLEOTIDE SEQUENCE [LARGE SCALE GENOMIC DNA]</scope>
    <source>
        <strain evidence="5 6">KUC8140</strain>
    </source>
</reference>
<dbReference type="InterPro" id="IPR011989">
    <property type="entry name" value="ARM-like"/>
</dbReference>
<dbReference type="Gene3D" id="1.25.10.10">
    <property type="entry name" value="Leucine-rich Repeat Variant"/>
    <property type="match status" value="1"/>
</dbReference>
<dbReference type="SUPFAM" id="SSF48452">
    <property type="entry name" value="TPR-like"/>
    <property type="match status" value="1"/>
</dbReference>
<dbReference type="GO" id="GO:0035267">
    <property type="term" value="C:NuA4 histone acetyltransferase complex"/>
    <property type="evidence" value="ECO:0007669"/>
    <property type="project" value="TreeGrafter"/>
</dbReference>
<dbReference type="SUPFAM" id="SSF48371">
    <property type="entry name" value="ARM repeat"/>
    <property type="match status" value="2"/>
</dbReference>
<dbReference type="SUPFAM" id="SSF56112">
    <property type="entry name" value="Protein kinase-like (PK-like)"/>
    <property type="match status" value="1"/>
</dbReference>
<dbReference type="Pfam" id="PF00454">
    <property type="entry name" value="PI3_PI4_kinase"/>
    <property type="match status" value="1"/>
</dbReference>
<dbReference type="InterPro" id="IPR019734">
    <property type="entry name" value="TPR_rpt"/>
</dbReference>
<dbReference type="InterPro" id="IPR046807">
    <property type="entry name" value="Tra1_central"/>
</dbReference>
<dbReference type="GO" id="GO:0004672">
    <property type="term" value="F:protein kinase activity"/>
    <property type="evidence" value="ECO:0007669"/>
    <property type="project" value="UniProtKB-ARBA"/>
</dbReference>
<evidence type="ECO:0000259" key="3">
    <source>
        <dbReference type="PROSITE" id="PS50290"/>
    </source>
</evidence>
<dbReference type="PROSITE" id="PS50005">
    <property type="entry name" value="TPR"/>
    <property type="match status" value="1"/>
</dbReference>
<dbReference type="GO" id="GO:0006281">
    <property type="term" value="P:DNA repair"/>
    <property type="evidence" value="ECO:0007669"/>
    <property type="project" value="TreeGrafter"/>
</dbReference>
<dbReference type="PROSITE" id="PS50290">
    <property type="entry name" value="PI3_4_KINASE_3"/>
    <property type="match status" value="1"/>
</dbReference>
<evidence type="ECO:0000313" key="5">
    <source>
        <dbReference type="EMBL" id="KLO15687.1"/>
    </source>
</evidence>
<dbReference type="InterPro" id="IPR050517">
    <property type="entry name" value="DDR_Repair_Kinase"/>
</dbReference>
<evidence type="ECO:0000256" key="2">
    <source>
        <dbReference type="PROSITE-ProRule" id="PRU00339"/>
    </source>
</evidence>
<dbReference type="InterPro" id="IPR011990">
    <property type="entry name" value="TPR-like_helical_dom_sf"/>
</dbReference>
<dbReference type="GO" id="GO:0000124">
    <property type="term" value="C:SAGA complex"/>
    <property type="evidence" value="ECO:0007669"/>
    <property type="project" value="TreeGrafter"/>
</dbReference>
<dbReference type="Pfam" id="PF02259">
    <property type="entry name" value="FAT"/>
    <property type="match status" value="1"/>
</dbReference>
<sequence length="3509" mass="398214">MAAVDSVSQLPTAADLEARAARIADPTNSLKSRYENAVSLREMVDNARDAEATRVFPQMAGVLLDILRNNEPSFKKDTQEYLFRKTLVEIVNRVPLMDTLRLASGSLMPTLLHLIRTDNEENVATFVKTTIDVIRNEKPPSEEHLMELVKFVQELLGNMAGLVEEHLSEQSKPVEQTTVFLGIRSFKVLAEVPIALVIILQMTRSMVIPSVNDLLSAAMDTILLEAPAQKHERENSEAMGNVWVGLSSSIVNQQVYFDFITGQIKLATFIASLMKSQQDLLRHDGRGDLLTKNSVRLLQDCPVQLQVARKELLYIMRHLIGTPHRRAFLPEFEKLTSDRVFFGGSIGNQELLRPVAYTVLAEVVSQLRDELTMGQLSLVVYSYASLLLNHKLPLQLQLLGARCIFSMVEPTLKKDEPDAAAKLLHYMIQTSTDKLIALAETAEDVFAKSGVEKQGDSGPDAAFIEKDRPIAGTPFTSDNVEDIMKEIRYIYRTILHGCRTCVAALKKLNAQLPDGETMLPFFRAIIKCMSLPDVREAREEKDLMEAVALLFGEINPHVLQEIWMSEMDFFYNAVIKRGSLVHVLQTLYSYEHTSSSLVSIALRHFGNKLGELGEYDELHAAVTVRFFKIAFNAVTSYPEANEPILASHLGRLIMDSFPLASKATTPTHYFQLMRALFRAIGSGGGKYEHLYREVLPLLPEMLDSLNRQLMAAEGSTRDLLVELCLTVPLRLTHLLPHLHYLMQPLVLALQGGPELVSQGLRTLELCIDNLIGDFLDPILRPVLRDLMEALHSHLRPLPANHHHAHTTIRILGKLGGRNRRLLDETPHLEYKHYSDLATLSLTFSGRPEKIQAGPVALLAAKLLQKPQFSDKVHAYNYLEHTLTVFLNEGLQGRDREDVFVKGIEGLFDAIHIPDVQERAEAYLRTLSHHVFTLECRRALVKTSKDIAVRRYPSHLFRLYLDALPHALVRNDSAQRSKATEIVKSIIHGIVPIANGMRLPHNDLMFPLHQVSGCFTALCYQETWIRKEIGCTGIMIIATIPEVGEKWTSVRDVDLIRTLLHLLKDLPHDPPRNVSNVLDILMHILRIAIRPTPPMEPSLPTPNKIPYLITLFFSELSSAHPVVRKAVHSCIVMISELTGKSIYDILRPHRDRALTALFTKPLRALPHPIVIGQIEAIRYCLCLNPPLPDLSEELLRLLHEALALADMEDSQLVARNNVRQSTIEVTNLRVACIKLLTASMPLTDFFAKQSQTRTRVIAVYFKSLYSSSPEVKDVAHEGLRCVLEHQHRLPKDIMQSGLRPILMNLADPKRLSVAGLEGLARLLKLLTNYFKVEIGSKLLDHFRVIADPQVLAANHRMPITDNEAVAKLVRLVNIFHLLPSAANLYLAELVNVVVHTEFQLQSALPSPFSEPLGKFLDRYPTESVDFFLSNITSKRHVRTLRNVLLSTKAPLLHREFISRPNDIANACFRSGNDDAVLPGLRICSDVLDLTPGWTLTCQSVISALVDILRSSGEQAHVGPTEAGIYAQKHKLIVTFFTKALEESPRIDLLFDLVSVYWRPLSLDMSASTRFLYSHVALKGSLTYRRNIMTRFLTWFDDPSASWQTKTYFIRYIITPMLIVHSTRLSSETILDKHIVRHFHEKIWARMGNKDDRTFADADDVFRIEILYLTIIMVQHFSQLLSESKKDIFRCAWAFISSEDTIVKQSAYLLAARLQEVFESPLAFLMSSWTGLLKPPHPENRALVRQALDILSGVLQKRVNEGVPPWAQTTRRFLADEAPGNNQVNLIYQLIVRQPDLFYSCRSIFVSQMVNSLAKLGLHSSSSLESRLLSLEIISVIFNWEQKAAESDNRATWATPHAFRETMVSYLVRLSISMPEVQSRSVIVPRALKLLGELLGSSGWSDVSFKWDFFRKALDQNEITPQTLTHAVASAKVLSVVCANRTDAWYTQNATVLQSLIQKGLQTEDRALLESLHPIFERLVRLFPLPKEDEDGQDDDMTDFHKFIYRAISDGLKETGHRGALLMLKSVLDVTPERIEPFSPALLKVLGRLAKEHTQSQPGTPDYDGLITLLISVFEICQDNPFLPPEQRKHLTSSLNILVEKSNSPKLCEFLLDTARDWALKRKDAYPTMKEKSQLVVKMIAFETRGEGLFNRYLELIYDIYTEPSLKRSDLTTKLEIPFLIGCRARDTSLRERFIDLLDSSVPRSLTARLTYIFGIQSWDALADHNWIHLALDLVLSSIDGDEPLVPTPSSAFKQSGSPLAQTTINTKAKDITRPMSRLFFYSPQAAHETWISVFSSIWASLSRKEQSDVSHHLIILLSREYHLRQAELRPNIVQTLLEGIHACNPPLSLPPHLIKYLAKTFGAWHVGMEHLQNCLDVSKEDDSVTREMIYDSLAELYAELAEDDMFYGLWRRRCLHLETNVAISYEQNGMWQEAQIAYENAQSRAKNGIIPFSEPEYCLWEDHWILATEKLQQWDVLCDLARSDGSHDLFLESAWRNKDWSDKDQRDVIEEQLQQMSDVATPRRRVYEAFLALVKTPVAMDRDAGFTRILEDAMQLALRKWVSLPARLSTAHIPLLQNFQQLVELQEATQVFNSLATTTPQNLERKSSDLKMILQAWRERLPNLHDDISVWSDLVAWRQNVFNSINKHYIPLIQSTQGNQAANNASSTFGYRGYHETAWIINRFAHVARKHDLLDVAQASLTRIYELPNIEISEAFLKLREEARCRLQVPDKLNDGLNLILNTNLMYFSTPQKAEFYSLKGMFYSALGQNEDADQYFGQAVQLDMGLPKAWAEWGRYNDKVFSERPNDYATGASAVSCYLQAAGLYKNTKSRPLLTRLLWLLSVDDNANTISQAFDAYQGDSALWYWITLIPQLCSSLSHREAKQARSILLTIAKQYPQALFFTLRTTKEDLNLSKKQAMEMLKARNAQAGVNGTPGSAVSGSSVTGVTKVEDVTMANASNATQQGPSSSPTSNLRPDYEYVDELASILKTAYPLLVLSLETMVDQFGSKFKASPEEEVYRFTLILLQDAIQVYTARVTLVNDDGSRPEAIIRSVARLAPHFAGQAKKDYEEDFLKDNPTLQQHIRRLQSWRDRYENFLDSRPRVQPLDLLSPWLVEYQYSKVDEIEVPGQYLEHLDSNAQFIHVKKFGSKFNLCRGQGYCYKRFVIHGHDGTQRTFAVQQPAARWCRREDCVMQLFRTFNHALTRRKESRKRNLHFHFPLAVSLGTSVRLLSNDPSYISLQDIYDRHCDELGITREDPILMAGEKIRAALRESPTVKPNKTEFINLKKTVIDELVTKMIPDDVLSNYMTRTMIGPMELWRMRKAFTLQLSAVSFMTYIICITSRQPSRFHISRTTGQIYMSEILPGTSTISHIFSSNESVPFRFTPNIQHFVTPVGTEALLVPGIVAIARALTKPEYDLDQHLCLFSRDEVRAWKTLVNGDKPFREKVAENIYSVVQKAEVMSCKYERGQEPRDADKPVPAMQTVSNLVSMATNPLKLAMMHDWSSPWF</sequence>
<dbReference type="InterPro" id="IPR016024">
    <property type="entry name" value="ARM-type_fold"/>
</dbReference>
<feature type="domain" description="FAT" evidence="4">
    <location>
        <begin position="2352"/>
        <end position="2910"/>
    </location>
</feature>
<evidence type="ECO:0000259" key="4">
    <source>
        <dbReference type="PROSITE" id="PS51189"/>
    </source>
</evidence>
<dbReference type="PROSITE" id="PS51189">
    <property type="entry name" value="FAT"/>
    <property type="match status" value="1"/>
</dbReference>
<name>A0A0H2RVP2_9AGAM</name>
<dbReference type="InParanoid" id="A0A0H2RVP2"/>
<dbReference type="Pfam" id="PF20206">
    <property type="entry name" value="Tra1_ring"/>
    <property type="match status" value="2"/>
</dbReference>
<evidence type="ECO:0000313" key="6">
    <source>
        <dbReference type="Proteomes" id="UP000053477"/>
    </source>
</evidence>
<dbReference type="OrthoDB" id="5570127at2759"/>
<evidence type="ECO:0000256" key="1">
    <source>
        <dbReference type="ARBA" id="ARBA00007234"/>
    </source>
</evidence>
<dbReference type="InterPro" id="IPR011009">
    <property type="entry name" value="Kinase-like_dom_sf"/>
</dbReference>
<dbReference type="Proteomes" id="UP000053477">
    <property type="component" value="Unassembled WGS sequence"/>
</dbReference>
<dbReference type="InterPro" id="IPR003151">
    <property type="entry name" value="PIK-rel_kinase_FAT"/>
</dbReference>
<dbReference type="PANTHER" id="PTHR11139:SF1">
    <property type="entry name" value="TRANSFORMATION_TRANSCRIPTION DOMAIN-ASSOCIATED PROTEIN"/>
    <property type="match status" value="1"/>
</dbReference>
<dbReference type="CDD" id="cd05163">
    <property type="entry name" value="PIKK_TRRAP"/>
    <property type="match status" value="1"/>
</dbReference>
<dbReference type="PANTHER" id="PTHR11139">
    <property type="entry name" value="ATAXIA TELANGIECTASIA MUTATED ATM -RELATED"/>
    <property type="match status" value="1"/>
</dbReference>
<dbReference type="InterPro" id="IPR014009">
    <property type="entry name" value="PIK_FAT"/>
</dbReference>
<keyword evidence="2" id="KW-0802">TPR repeat</keyword>
<proteinExistence type="inferred from homology"/>
<dbReference type="STRING" id="27342.A0A0H2RVP2"/>
<dbReference type="EMBL" id="KQ085926">
    <property type="protein sequence ID" value="KLO15687.1"/>
    <property type="molecule type" value="Genomic_DNA"/>
</dbReference>
<dbReference type="FunCoup" id="A0A0H2RVP2">
    <property type="interactions" value="701"/>
</dbReference>
<feature type="domain" description="PI3K/PI4K catalytic" evidence="3">
    <location>
        <begin position="3147"/>
        <end position="3473"/>
    </location>
</feature>
<gene>
    <name evidence="5" type="ORF">SCHPADRAFT_995686</name>
</gene>
<dbReference type="GO" id="GO:0005634">
    <property type="term" value="C:nucleus"/>
    <property type="evidence" value="ECO:0007669"/>
    <property type="project" value="TreeGrafter"/>
</dbReference>
<dbReference type="InterPro" id="IPR046805">
    <property type="entry name" value="Tra1_ring"/>
</dbReference>
<accession>A0A0H2RVP2</accession>
<protein>
    <submittedName>
        <fullName evidence="5">FAT-domain-containing protein</fullName>
    </submittedName>
</protein>
<dbReference type="InterPro" id="IPR000403">
    <property type="entry name" value="PI3/4_kinase_cat_dom"/>
</dbReference>
<dbReference type="GO" id="GO:0006355">
    <property type="term" value="P:regulation of DNA-templated transcription"/>
    <property type="evidence" value="ECO:0007669"/>
    <property type="project" value="TreeGrafter"/>
</dbReference>
<feature type="repeat" description="TPR" evidence="2">
    <location>
        <begin position="2753"/>
        <end position="2786"/>
    </location>
</feature>
<dbReference type="SMART" id="SM00146">
    <property type="entry name" value="PI3Kc"/>
    <property type="match status" value="1"/>
</dbReference>
<organism evidence="5 6">
    <name type="scientific">Schizopora paradoxa</name>
    <dbReference type="NCBI Taxonomy" id="27342"/>
    <lineage>
        <taxon>Eukaryota</taxon>
        <taxon>Fungi</taxon>
        <taxon>Dikarya</taxon>
        <taxon>Basidiomycota</taxon>
        <taxon>Agaricomycotina</taxon>
        <taxon>Agaricomycetes</taxon>
        <taxon>Hymenochaetales</taxon>
        <taxon>Schizoporaceae</taxon>
        <taxon>Schizopora</taxon>
    </lineage>
</organism>
<keyword evidence="6" id="KW-1185">Reference proteome</keyword>
<comment type="similarity">
    <text evidence="1">Belongs to the PI3/PI4-kinase family. TRA1 subfamily.</text>
</comment>
<dbReference type="Pfam" id="PF20175">
    <property type="entry name" value="Tra1_central"/>
    <property type="match status" value="1"/>
</dbReference>